<feature type="compositionally biased region" description="Polar residues" evidence="1">
    <location>
        <begin position="104"/>
        <end position="125"/>
    </location>
</feature>
<evidence type="ECO:0000313" key="2">
    <source>
        <dbReference type="EMBL" id="KAK4289896.1"/>
    </source>
</evidence>
<keyword evidence="3" id="KW-1185">Reference proteome</keyword>
<sequence length="125" mass="13091">MCGGGLGGRRGRGGEEFVTSDPQPSGGTPKENQKEAKRMTLLTLTWQAHGGEGRPVDPAWDDPSPGQHGVSVTPRAPHSLPGYLSNSKGVSVSPRASQLLKGRLSNSKGVSVTPRASQSLQGHRK</sequence>
<name>A0AAE1TLR7_9EUCA</name>
<dbReference type="EMBL" id="JAWZYT010005676">
    <property type="protein sequence ID" value="KAK4289896.1"/>
    <property type="molecule type" value="Genomic_DNA"/>
</dbReference>
<organism evidence="2 3">
    <name type="scientific">Petrolisthes manimaculis</name>
    <dbReference type="NCBI Taxonomy" id="1843537"/>
    <lineage>
        <taxon>Eukaryota</taxon>
        <taxon>Metazoa</taxon>
        <taxon>Ecdysozoa</taxon>
        <taxon>Arthropoda</taxon>
        <taxon>Crustacea</taxon>
        <taxon>Multicrustacea</taxon>
        <taxon>Malacostraca</taxon>
        <taxon>Eumalacostraca</taxon>
        <taxon>Eucarida</taxon>
        <taxon>Decapoda</taxon>
        <taxon>Pleocyemata</taxon>
        <taxon>Anomura</taxon>
        <taxon>Galatheoidea</taxon>
        <taxon>Porcellanidae</taxon>
        <taxon>Petrolisthes</taxon>
    </lineage>
</organism>
<evidence type="ECO:0000313" key="3">
    <source>
        <dbReference type="Proteomes" id="UP001292094"/>
    </source>
</evidence>
<proteinExistence type="predicted"/>
<protein>
    <submittedName>
        <fullName evidence="2">Uncharacterized protein</fullName>
    </submittedName>
</protein>
<gene>
    <name evidence="2" type="ORF">Pmani_037167</name>
</gene>
<feature type="compositionally biased region" description="Polar residues" evidence="1">
    <location>
        <begin position="84"/>
        <end position="96"/>
    </location>
</feature>
<reference evidence="2" key="1">
    <citation type="submission" date="2023-11" db="EMBL/GenBank/DDBJ databases">
        <title>Genome assemblies of two species of porcelain crab, Petrolisthes cinctipes and Petrolisthes manimaculis (Anomura: Porcellanidae).</title>
        <authorList>
            <person name="Angst P."/>
        </authorList>
    </citation>
    <scope>NUCLEOTIDE SEQUENCE</scope>
    <source>
        <strain evidence="2">PB745_02</strain>
        <tissue evidence="2">Gill</tissue>
    </source>
</reference>
<comment type="caution">
    <text evidence="2">The sequence shown here is derived from an EMBL/GenBank/DDBJ whole genome shotgun (WGS) entry which is preliminary data.</text>
</comment>
<dbReference type="Proteomes" id="UP001292094">
    <property type="component" value="Unassembled WGS sequence"/>
</dbReference>
<evidence type="ECO:0000256" key="1">
    <source>
        <dbReference type="SAM" id="MobiDB-lite"/>
    </source>
</evidence>
<feature type="region of interest" description="Disordered" evidence="1">
    <location>
        <begin position="1"/>
        <end position="125"/>
    </location>
</feature>
<accession>A0AAE1TLR7</accession>
<dbReference type="AlphaFoldDB" id="A0AAE1TLR7"/>